<feature type="coiled-coil region" evidence="1">
    <location>
        <begin position="33"/>
        <end position="191"/>
    </location>
</feature>
<evidence type="ECO:0000313" key="3">
    <source>
        <dbReference type="Proteomes" id="UP001273505"/>
    </source>
</evidence>
<sequence>MHEINCPHCKKAFKVDEAGYADILKQVRDHEFEKQLRERLALAEQEKQNAVELATSKVTQELDKAAAAKDAEIKELQAKLAAGQDAQKLAVMEALTALEKERDTLANNLKQAVQDKKAAAELAEAKRLNELQQATAAKDTQLQSLKSELERAQWEKQLEANSLKERYEAQIKDREGEIERLRDMKARLSTKMVGETLEQHCETEFNRIRATAFPHAYFEKDNDARTGSKGDYIFRDYGDSDTDNAASDTETVSIMFEMKNESDETATKKKNEDFLKELDKDRNEKGCEYAVLVSLLEPDSELYNSGIVDVSHRYPKMYVIRPQFFIPIITLLRNAAQNSLKYKAELALVKSQNIDITNFESDLDAFKTGFARNYELASKKFKTAIDEIDKTITHLQKTKDALLGSENNLRLANNKADDLTVKKLTKRNPTMAAMFEQLDQDNALE</sequence>
<protein>
    <submittedName>
        <fullName evidence="2">DUF2130 domain-containing protein</fullName>
    </submittedName>
</protein>
<evidence type="ECO:0000256" key="1">
    <source>
        <dbReference type="SAM" id="Coils"/>
    </source>
</evidence>
<dbReference type="Proteomes" id="UP001273505">
    <property type="component" value="Unassembled WGS sequence"/>
</dbReference>
<proteinExistence type="predicted"/>
<dbReference type="PIRSF" id="PIRSF005850">
    <property type="entry name" value="UCP005850"/>
    <property type="match status" value="1"/>
</dbReference>
<dbReference type="Pfam" id="PF09903">
    <property type="entry name" value="DUF2130"/>
    <property type="match status" value="1"/>
</dbReference>
<dbReference type="RefSeq" id="WP_302720699.1">
    <property type="nucleotide sequence ID" value="NZ_JAULRU010000172.1"/>
</dbReference>
<evidence type="ECO:0000313" key="2">
    <source>
        <dbReference type="EMBL" id="MDX6850726.1"/>
    </source>
</evidence>
<dbReference type="InterPro" id="IPR019219">
    <property type="entry name" value="DUF2130"/>
</dbReference>
<dbReference type="EMBL" id="JAXAFO010000030">
    <property type="protein sequence ID" value="MDX6850726.1"/>
    <property type="molecule type" value="Genomic_DNA"/>
</dbReference>
<comment type="caution">
    <text evidence="2">The sequence shown here is derived from an EMBL/GenBank/DDBJ whole genome shotgun (WGS) entry which is preliminary data.</text>
</comment>
<organism evidence="2 3">
    <name type="scientific">Gilvimarinus gilvus</name>
    <dbReference type="NCBI Taxonomy" id="3058038"/>
    <lineage>
        <taxon>Bacteria</taxon>
        <taxon>Pseudomonadati</taxon>
        <taxon>Pseudomonadota</taxon>
        <taxon>Gammaproteobacteria</taxon>
        <taxon>Cellvibrionales</taxon>
        <taxon>Cellvibrionaceae</taxon>
        <taxon>Gilvimarinus</taxon>
    </lineage>
</organism>
<accession>A0ABU4S0P6</accession>
<keyword evidence="3" id="KW-1185">Reference proteome</keyword>
<name>A0ABU4S0P6_9GAMM</name>
<keyword evidence="1" id="KW-0175">Coiled coil</keyword>
<reference evidence="2 3" key="1">
    <citation type="submission" date="2023-11" db="EMBL/GenBank/DDBJ databases">
        <title>Gilvimarinus fulvus sp. nov., isolated from the surface of Kelp.</title>
        <authorList>
            <person name="Sun Y.Y."/>
            <person name="Gong Y."/>
            <person name="Du Z.J."/>
        </authorList>
    </citation>
    <scope>NUCLEOTIDE SEQUENCE [LARGE SCALE GENOMIC DNA]</scope>
    <source>
        <strain evidence="2 3">SDUM040013</strain>
    </source>
</reference>
<gene>
    <name evidence="2" type="ORF">SCD92_15235</name>
</gene>